<dbReference type="EMBL" id="JADYXP020000004">
    <property type="protein sequence ID" value="KAL0125893.1"/>
    <property type="molecule type" value="Genomic_DNA"/>
</dbReference>
<evidence type="ECO:0000313" key="1">
    <source>
        <dbReference type="EMBL" id="KAL0125893.1"/>
    </source>
</evidence>
<reference evidence="1 2" key="1">
    <citation type="submission" date="2023-03" db="EMBL/GenBank/DDBJ databases">
        <title>High recombination rates correlate with genetic variation in Cardiocondyla obscurior ants.</title>
        <authorList>
            <person name="Errbii M."/>
        </authorList>
    </citation>
    <scope>NUCLEOTIDE SEQUENCE [LARGE SCALE GENOMIC DNA]</scope>
    <source>
        <strain evidence="1">Alpha-2009</strain>
        <tissue evidence="1">Whole body</tissue>
    </source>
</reference>
<proteinExistence type="predicted"/>
<dbReference type="AlphaFoldDB" id="A0AAW2GCZ3"/>
<comment type="caution">
    <text evidence="1">The sequence shown here is derived from an EMBL/GenBank/DDBJ whole genome shotgun (WGS) entry which is preliminary data.</text>
</comment>
<name>A0AAW2GCZ3_9HYME</name>
<organism evidence="1 2">
    <name type="scientific">Cardiocondyla obscurior</name>
    <dbReference type="NCBI Taxonomy" id="286306"/>
    <lineage>
        <taxon>Eukaryota</taxon>
        <taxon>Metazoa</taxon>
        <taxon>Ecdysozoa</taxon>
        <taxon>Arthropoda</taxon>
        <taxon>Hexapoda</taxon>
        <taxon>Insecta</taxon>
        <taxon>Pterygota</taxon>
        <taxon>Neoptera</taxon>
        <taxon>Endopterygota</taxon>
        <taxon>Hymenoptera</taxon>
        <taxon>Apocrita</taxon>
        <taxon>Aculeata</taxon>
        <taxon>Formicoidea</taxon>
        <taxon>Formicidae</taxon>
        <taxon>Myrmicinae</taxon>
        <taxon>Cardiocondyla</taxon>
    </lineage>
</organism>
<gene>
    <name evidence="1" type="ORF">PUN28_004751</name>
</gene>
<protein>
    <submittedName>
        <fullName evidence="1">Uncharacterized protein</fullName>
    </submittedName>
</protein>
<dbReference type="Proteomes" id="UP001430953">
    <property type="component" value="Unassembled WGS sequence"/>
</dbReference>
<evidence type="ECO:0000313" key="2">
    <source>
        <dbReference type="Proteomes" id="UP001430953"/>
    </source>
</evidence>
<keyword evidence="2" id="KW-1185">Reference proteome</keyword>
<sequence length="147" mass="16905">MAFLIEIFETLLHCTPLGIKSDKNWFLFFVDRSVKNSTCIVRLFFFILSRTIAIFGKKNNSAPIFLTIKVFCRKSYCCKLTEYRIYECNISVATLQRDNGHNCIINSISGKYKSNIHGINKLVGDRQARCNSVVYHELVHSSLRGLD</sequence>
<accession>A0AAW2GCZ3</accession>